<feature type="non-terminal residue" evidence="1">
    <location>
        <position position="862"/>
    </location>
</feature>
<organism evidence="1">
    <name type="scientific">marine sediment metagenome</name>
    <dbReference type="NCBI Taxonomy" id="412755"/>
    <lineage>
        <taxon>unclassified sequences</taxon>
        <taxon>metagenomes</taxon>
        <taxon>ecological metagenomes</taxon>
    </lineage>
</organism>
<protein>
    <submittedName>
        <fullName evidence="1">Uncharacterized protein</fullName>
    </submittedName>
</protein>
<evidence type="ECO:0000313" key="1">
    <source>
        <dbReference type="EMBL" id="KKL96802.1"/>
    </source>
</evidence>
<feature type="non-terminal residue" evidence="1">
    <location>
        <position position="1"/>
    </location>
</feature>
<accession>A0A0F9JCR9</accession>
<dbReference type="EMBL" id="LAZR01018334">
    <property type="protein sequence ID" value="KKL96802.1"/>
    <property type="molecule type" value="Genomic_DNA"/>
</dbReference>
<proteinExistence type="predicted"/>
<comment type="caution">
    <text evidence="1">The sequence shown here is derived from an EMBL/GenBank/DDBJ whole genome shotgun (WGS) entry which is preliminary data.</text>
</comment>
<name>A0A0F9JCR9_9ZZZZ</name>
<reference evidence="1" key="1">
    <citation type="journal article" date="2015" name="Nature">
        <title>Complex archaea that bridge the gap between prokaryotes and eukaryotes.</title>
        <authorList>
            <person name="Spang A."/>
            <person name="Saw J.H."/>
            <person name="Jorgensen S.L."/>
            <person name="Zaremba-Niedzwiedzka K."/>
            <person name="Martijn J."/>
            <person name="Lind A.E."/>
            <person name="van Eijk R."/>
            <person name="Schleper C."/>
            <person name="Guy L."/>
            <person name="Ettema T.J."/>
        </authorList>
    </citation>
    <scope>NUCLEOTIDE SEQUENCE</scope>
</reference>
<sequence>SGNLVPKPERRAPLLPVEEKVTLNVRQMLTTVMKSVSKASAKAYLQGARDIIAIHRNLAKFANNLLGKIDITKAQRRTLMNAVSKPRTPAQQVAAMATIQRLADVAAHTESVRQLKKTMAFINRRVGRTMQEGGIRPEYLIKIQELSNAISLKGKAAVSKFNSAVNSLKNHVAKMREGLAGQYERAFAEELLPPRLFERIGEIPVKSVQDMTAEEVLELNNALKLLLHLNRAKNKIILDRTARDAAAVLNKAIEEMTNVKDVSVLESDARTAQHRRGSLRTLRNWTAGRENHDVETLVDTISGGQFGTMFEVIPESLSYGRGVQAEYILAANDHLRSVMVANNISMTELQQMSPAFFRVLKTEKGLGARELLSNFGLETVITPKNAIQIGNTSVDFTLAELMSFYMHGQAGYNIREIIKSGIAVRAGNTMNRIKDVTTKTFTQIAKIVEANPKAIALMEAAAFIHETIAKPSINQVSKDLKGIDLAQVDNYWHIERWSSGGVAGTEAYRISLLESEGRLQERTGGKNPIKILDFFEVLLNDIQSISEYVGMAKPYRSIKMLLNYKPLRNTIIQKGYEPNLKNLDTLIAFTEENISSNTRIDSLFGGILRGTTRAVLAMPHIMVGQYVSTGGYFLEADGKYRTALRIAATKATEQRYLDNWAFFRLRREGGLTSRVMGEIAQSDKALRVLLGSKDLVNYFISGINHVDSRAIIEAGRITEAEMADRNRKGKSKEYWDRQGIEPSDVEFESEEYWDIFRKRATYLVRRTQPMFTPEHRSVLTAGKDPTKRMFTLFRSYVDQPLRIMARTLTAYRNGTISWTDMSAQIGTAMSLFIFHSIITNIIKQILFKEDRDLREYVLDAFT</sequence>
<gene>
    <name evidence="1" type="ORF">LCGC14_1840840</name>
</gene>
<dbReference type="AlphaFoldDB" id="A0A0F9JCR9"/>